<sequence>MEEEDYADIKREDDNDEDIAYLADPSHDLEYNNDDSDIEILPSPEFPVTLYYSPKSSKKISDYDSKAASVLNSYSSTETERLTGWRANRIKHLNDLARDKINVDIPENDYSLDMDEHTTAKVFIPKLKKFLDDHKISGNEEIDPSIHRAYRLIFMMKGEVYSFTTSQLLQFLRVYRHVMPFNKTGDSGYALFCRCSPNAFGQKHCQRCFFRVTMWYDYMRDCFYMKRTGELVPHSHDISVSAIKCDVDPSVFGPGGVADIIDYSPPVQYEEISDESDSSEVQETFVGQDQIDQRHEAAANGQQKGVSPMNSPHTNPTSNNVTRRSSKSYNTQRPSSFSSPASQTQTQLQQQQQQQHYRLQQQLEQQYQMQQMQQQLQQLEPPS</sequence>
<accession>A0ACB5T1X0</accession>
<organism evidence="1 2">
    <name type="scientific">Ambrosiozyma monospora</name>
    <name type="common">Yeast</name>
    <name type="synonym">Endomycopsis monosporus</name>
    <dbReference type="NCBI Taxonomy" id="43982"/>
    <lineage>
        <taxon>Eukaryota</taxon>
        <taxon>Fungi</taxon>
        <taxon>Dikarya</taxon>
        <taxon>Ascomycota</taxon>
        <taxon>Saccharomycotina</taxon>
        <taxon>Pichiomycetes</taxon>
        <taxon>Pichiales</taxon>
        <taxon>Pichiaceae</taxon>
        <taxon>Ambrosiozyma</taxon>
    </lineage>
</organism>
<gene>
    <name evidence="1" type="ORF">Amon02_000383500</name>
</gene>
<name>A0ACB5T1X0_AMBMO</name>
<evidence type="ECO:0000313" key="1">
    <source>
        <dbReference type="EMBL" id="GME79231.1"/>
    </source>
</evidence>
<keyword evidence="2" id="KW-1185">Reference proteome</keyword>
<protein>
    <submittedName>
        <fullName evidence="1">Unnamed protein product</fullName>
    </submittedName>
</protein>
<proteinExistence type="predicted"/>
<dbReference type="Proteomes" id="UP001165064">
    <property type="component" value="Unassembled WGS sequence"/>
</dbReference>
<comment type="caution">
    <text evidence="1">The sequence shown here is derived from an EMBL/GenBank/DDBJ whole genome shotgun (WGS) entry which is preliminary data.</text>
</comment>
<reference evidence="1" key="1">
    <citation type="submission" date="2023-04" db="EMBL/GenBank/DDBJ databases">
        <title>Ambrosiozyma monospora NBRC 10751.</title>
        <authorList>
            <person name="Ichikawa N."/>
            <person name="Sato H."/>
            <person name="Tonouchi N."/>
        </authorList>
    </citation>
    <scope>NUCLEOTIDE SEQUENCE</scope>
    <source>
        <strain evidence="1">NBRC 10751</strain>
    </source>
</reference>
<dbReference type="EMBL" id="BSXS01002497">
    <property type="protein sequence ID" value="GME79231.1"/>
    <property type="molecule type" value="Genomic_DNA"/>
</dbReference>
<evidence type="ECO:0000313" key="2">
    <source>
        <dbReference type="Proteomes" id="UP001165064"/>
    </source>
</evidence>